<dbReference type="GO" id="GO:0047938">
    <property type="term" value="F:glucose-6-phosphate 1-epimerase activity"/>
    <property type="evidence" value="ECO:0007669"/>
    <property type="project" value="UniProtKB-EC"/>
</dbReference>
<evidence type="ECO:0000313" key="7">
    <source>
        <dbReference type="Proteomes" id="UP000217790"/>
    </source>
</evidence>
<gene>
    <name evidence="6" type="ORF">ARMGADRAFT_958824</name>
</gene>
<dbReference type="Gene3D" id="2.70.98.10">
    <property type="match status" value="1"/>
</dbReference>
<feature type="active site" evidence="5">
    <location>
        <position position="268"/>
    </location>
</feature>
<organism evidence="6 7">
    <name type="scientific">Armillaria gallica</name>
    <name type="common">Bulbous honey fungus</name>
    <name type="synonym">Armillaria bulbosa</name>
    <dbReference type="NCBI Taxonomy" id="47427"/>
    <lineage>
        <taxon>Eukaryota</taxon>
        <taxon>Fungi</taxon>
        <taxon>Dikarya</taxon>
        <taxon>Basidiomycota</taxon>
        <taxon>Agaricomycotina</taxon>
        <taxon>Agaricomycetes</taxon>
        <taxon>Agaricomycetidae</taxon>
        <taxon>Agaricales</taxon>
        <taxon>Marasmiineae</taxon>
        <taxon>Physalacriaceae</taxon>
        <taxon>Armillaria</taxon>
    </lineage>
</organism>
<dbReference type="InterPro" id="IPR025532">
    <property type="entry name" value="G6P_1-epimerase"/>
</dbReference>
<evidence type="ECO:0000256" key="4">
    <source>
        <dbReference type="ARBA" id="ARBA00023235"/>
    </source>
</evidence>
<dbReference type="PANTHER" id="PTHR11122:SF13">
    <property type="entry name" value="GLUCOSE-6-PHOSPHATE 1-EPIMERASE"/>
    <property type="match status" value="1"/>
</dbReference>
<dbReference type="InterPro" id="IPR011013">
    <property type="entry name" value="Gal_mutarotase_sf_dom"/>
</dbReference>
<dbReference type="OMA" id="HPNDSHG"/>
<dbReference type="InterPro" id="IPR008183">
    <property type="entry name" value="Aldose_1/G6P_1-epimerase"/>
</dbReference>
<dbReference type="SUPFAM" id="SSF74650">
    <property type="entry name" value="Galactose mutarotase-like"/>
    <property type="match status" value="1"/>
</dbReference>
<comment type="similarity">
    <text evidence="2">Belongs to the glucose-6-phosphate 1-epimerase family.</text>
</comment>
<reference evidence="7" key="1">
    <citation type="journal article" date="2017" name="Nat. Ecol. Evol.">
        <title>Genome expansion and lineage-specific genetic innovations in the forest pathogenic fungi Armillaria.</title>
        <authorList>
            <person name="Sipos G."/>
            <person name="Prasanna A.N."/>
            <person name="Walter M.C."/>
            <person name="O'Connor E."/>
            <person name="Balint B."/>
            <person name="Krizsan K."/>
            <person name="Kiss B."/>
            <person name="Hess J."/>
            <person name="Varga T."/>
            <person name="Slot J."/>
            <person name="Riley R."/>
            <person name="Boka B."/>
            <person name="Rigling D."/>
            <person name="Barry K."/>
            <person name="Lee J."/>
            <person name="Mihaltcheva S."/>
            <person name="LaButti K."/>
            <person name="Lipzen A."/>
            <person name="Waldron R."/>
            <person name="Moloney N.M."/>
            <person name="Sperisen C."/>
            <person name="Kredics L."/>
            <person name="Vagvoelgyi C."/>
            <person name="Patrignani A."/>
            <person name="Fitzpatrick D."/>
            <person name="Nagy I."/>
            <person name="Doyle S."/>
            <person name="Anderson J.B."/>
            <person name="Grigoriev I.V."/>
            <person name="Gueldener U."/>
            <person name="Muensterkoetter M."/>
            <person name="Nagy L.G."/>
        </authorList>
    </citation>
    <scope>NUCLEOTIDE SEQUENCE [LARGE SCALE GENOMIC DNA]</scope>
    <source>
        <strain evidence="7">Ar21-2</strain>
    </source>
</reference>
<keyword evidence="7" id="KW-1185">Reference proteome</keyword>
<comment type="catalytic activity">
    <reaction evidence="1">
        <text>alpha-D-glucose 6-phosphate = beta-D-glucose 6-phosphate</text>
        <dbReference type="Rhea" id="RHEA:16249"/>
        <dbReference type="ChEBI" id="CHEBI:58225"/>
        <dbReference type="ChEBI" id="CHEBI:58247"/>
        <dbReference type="EC" id="5.1.3.15"/>
    </reaction>
</comment>
<evidence type="ECO:0000256" key="2">
    <source>
        <dbReference type="ARBA" id="ARBA00005866"/>
    </source>
</evidence>
<dbReference type="GO" id="GO:0005737">
    <property type="term" value="C:cytoplasm"/>
    <property type="evidence" value="ECO:0007669"/>
    <property type="project" value="TreeGrafter"/>
</dbReference>
<dbReference type="InParanoid" id="A0A2H3DZE4"/>
<dbReference type="Pfam" id="PF01263">
    <property type="entry name" value="Aldose_epim"/>
    <property type="match status" value="1"/>
</dbReference>
<dbReference type="InterPro" id="IPR014718">
    <property type="entry name" value="GH-type_carb-bd"/>
</dbReference>
<dbReference type="EMBL" id="KZ293647">
    <property type="protein sequence ID" value="PBK99450.1"/>
    <property type="molecule type" value="Genomic_DNA"/>
</dbReference>
<dbReference type="STRING" id="47427.A0A2H3DZE4"/>
<evidence type="ECO:0000256" key="5">
    <source>
        <dbReference type="PIRSR" id="PIRSR016020-1"/>
    </source>
</evidence>
<evidence type="ECO:0000313" key="6">
    <source>
        <dbReference type="EMBL" id="PBK99450.1"/>
    </source>
</evidence>
<accession>A0A2H3DZE4</accession>
<dbReference type="Proteomes" id="UP000217790">
    <property type="component" value="Unassembled WGS sequence"/>
</dbReference>
<sequence>MPFERKEDKLILRHAKGPTVEILWYGATILSWNSGSKSNPALSERIFVSSKSPLDGSEPVRGGIPVVFPCFAYPTHPDHLKLGMHGFARNEHWKWDGNIIDNDSEITVKLALDPIPSITAIYDKSFHLDYVVTLSEYTLKTDLHVTNTSSTVPFEFQALFHTYHACPSKDVRIKPLKGLTYYDKTELMNGKPTKKIEDRDKVDVTNWTDSVYESAPGVYEIGWPGGGVEVTTTNMRDLVVWNPQAVTGRKIAAMEESGWYVDKFVCVEPGLALAFETLQPGKIWIGKQEITVR</sequence>
<feature type="active site" evidence="5">
    <location>
        <position position="161"/>
    </location>
</feature>
<dbReference type="EC" id="5.1.3.15" evidence="3"/>
<feature type="non-terminal residue" evidence="6">
    <location>
        <position position="293"/>
    </location>
</feature>
<keyword evidence="4" id="KW-0413">Isomerase</keyword>
<proteinExistence type="inferred from homology"/>
<dbReference type="GO" id="GO:0005975">
    <property type="term" value="P:carbohydrate metabolic process"/>
    <property type="evidence" value="ECO:0007669"/>
    <property type="project" value="InterPro"/>
</dbReference>
<name>A0A2H3DZE4_ARMGA</name>
<protein>
    <recommendedName>
        <fullName evidence="3">glucose-6-phosphate 1-epimerase</fullName>
        <ecNumber evidence="3">5.1.3.15</ecNumber>
    </recommendedName>
</protein>
<dbReference type="PANTHER" id="PTHR11122">
    <property type="entry name" value="APOSPORY-ASSOCIATED PROTEIN C-RELATED"/>
    <property type="match status" value="1"/>
</dbReference>
<dbReference type="OrthoDB" id="1659429at2759"/>
<dbReference type="AlphaFoldDB" id="A0A2H3DZE4"/>
<dbReference type="PIRSF" id="PIRSF016020">
    <property type="entry name" value="PHexose_mutarotase"/>
    <property type="match status" value="1"/>
</dbReference>
<evidence type="ECO:0000256" key="1">
    <source>
        <dbReference type="ARBA" id="ARBA00001096"/>
    </source>
</evidence>
<dbReference type="GO" id="GO:0030246">
    <property type="term" value="F:carbohydrate binding"/>
    <property type="evidence" value="ECO:0007669"/>
    <property type="project" value="InterPro"/>
</dbReference>
<evidence type="ECO:0000256" key="3">
    <source>
        <dbReference type="ARBA" id="ARBA00012083"/>
    </source>
</evidence>